<sequence length="10" mass="1191">MPPIFVFILN</sequence>
<proteinExistence type="predicted"/>
<reference evidence="1" key="2">
    <citation type="journal article" date="2015" name="Fish Shellfish Immunol.">
        <title>Early steps in the European eel (Anguilla anguilla)-Vibrio vulnificus interaction in the gills: Role of the RtxA13 toxin.</title>
        <authorList>
            <person name="Callol A."/>
            <person name="Pajuelo D."/>
            <person name="Ebbesson L."/>
            <person name="Teles M."/>
            <person name="MacKenzie S."/>
            <person name="Amaro C."/>
        </authorList>
    </citation>
    <scope>NUCLEOTIDE SEQUENCE</scope>
</reference>
<organism evidence="1">
    <name type="scientific">Anguilla anguilla</name>
    <name type="common">European freshwater eel</name>
    <name type="synonym">Muraena anguilla</name>
    <dbReference type="NCBI Taxonomy" id="7936"/>
    <lineage>
        <taxon>Eukaryota</taxon>
        <taxon>Metazoa</taxon>
        <taxon>Chordata</taxon>
        <taxon>Craniata</taxon>
        <taxon>Vertebrata</taxon>
        <taxon>Euteleostomi</taxon>
        <taxon>Actinopterygii</taxon>
        <taxon>Neopterygii</taxon>
        <taxon>Teleostei</taxon>
        <taxon>Anguilliformes</taxon>
        <taxon>Anguillidae</taxon>
        <taxon>Anguilla</taxon>
    </lineage>
</organism>
<protein>
    <submittedName>
        <fullName evidence="1">Uncharacterized protein</fullName>
    </submittedName>
</protein>
<dbReference type="EMBL" id="GBXM01108304">
    <property type="protein sequence ID" value="JAH00273.1"/>
    <property type="molecule type" value="Transcribed_RNA"/>
</dbReference>
<reference evidence="1" key="1">
    <citation type="submission" date="2014-11" db="EMBL/GenBank/DDBJ databases">
        <authorList>
            <person name="Amaro Gonzalez C."/>
        </authorList>
    </citation>
    <scope>NUCLEOTIDE SEQUENCE</scope>
</reference>
<evidence type="ECO:0000313" key="1">
    <source>
        <dbReference type="EMBL" id="JAH00273.1"/>
    </source>
</evidence>
<name>A0A0E9P8W8_ANGAN</name>
<accession>A0A0E9P8W8</accession>